<reference evidence="3" key="1">
    <citation type="journal article" date="2015" name="PLoS Genet.">
        <title>Genome Sequence and Transcriptome Analyses of Chrysochromulina tobin: Metabolic Tools for Enhanced Algal Fitness in the Prominent Order Prymnesiales (Haptophyceae).</title>
        <authorList>
            <person name="Hovde B.T."/>
            <person name="Deodato C.R."/>
            <person name="Hunsperger H.M."/>
            <person name="Ryken S.A."/>
            <person name="Yost W."/>
            <person name="Jha R.K."/>
            <person name="Patterson J."/>
            <person name="Monnat R.J. Jr."/>
            <person name="Barlow S.B."/>
            <person name="Starkenburg S.R."/>
            <person name="Cattolico R.A."/>
        </authorList>
    </citation>
    <scope>NUCLEOTIDE SEQUENCE</scope>
    <source>
        <strain evidence="3">CCMP291</strain>
    </source>
</reference>
<dbReference type="GO" id="GO:0050333">
    <property type="term" value="F:thiamine triphosphate phosphatase activity"/>
    <property type="evidence" value="ECO:0007669"/>
    <property type="project" value="InterPro"/>
</dbReference>
<proteinExistence type="predicted"/>
<dbReference type="InterPro" id="IPR023577">
    <property type="entry name" value="CYTH_domain"/>
</dbReference>
<dbReference type="InterPro" id="IPR039582">
    <property type="entry name" value="THTPA"/>
</dbReference>
<dbReference type="Pfam" id="PF01928">
    <property type="entry name" value="CYTH"/>
    <property type="match status" value="1"/>
</dbReference>
<dbReference type="PANTHER" id="PTHR14586:SF1">
    <property type="entry name" value="THIAMINE-TRIPHOSPHATASE"/>
    <property type="match status" value="1"/>
</dbReference>
<protein>
    <submittedName>
        <fullName evidence="2">Thiamine triphosphatase</fullName>
    </submittedName>
</protein>
<accession>A0A0M0J7C1</accession>
<evidence type="ECO:0000259" key="1">
    <source>
        <dbReference type="Pfam" id="PF01928"/>
    </source>
</evidence>
<dbReference type="Proteomes" id="UP000037460">
    <property type="component" value="Unassembled WGS sequence"/>
</dbReference>
<name>A0A0M0J7C1_9EUKA</name>
<dbReference type="SUPFAM" id="SSF55154">
    <property type="entry name" value="CYTH-like phosphatases"/>
    <property type="match status" value="1"/>
</dbReference>
<dbReference type="GO" id="GO:0042357">
    <property type="term" value="P:thiamine diphosphate metabolic process"/>
    <property type="evidence" value="ECO:0007669"/>
    <property type="project" value="TreeGrafter"/>
</dbReference>
<dbReference type="GO" id="GO:0000287">
    <property type="term" value="F:magnesium ion binding"/>
    <property type="evidence" value="ECO:0007669"/>
    <property type="project" value="TreeGrafter"/>
</dbReference>
<dbReference type="Gene3D" id="2.40.320.10">
    <property type="entry name" value="Hypothetical Protein Pfu-838710-001"/>
    <property type="match status" value="1"/>
</dbReference>
<evidence type="ECO:0000313" key="2">
    <source>
        <dbReference type="EMBL" id="KOO22128.1"/>
    </source>
</evidence>
<dbReference type="OrthoDB" id="442176at2759"/>
<dbReference type="PANTHER" id="PTHR14586">
    <property type="entry name" value="THIAMINE-TRIPHOSPHATASE"/>
    <property type="match status" value="1"/>
</dbReference>
<feature type="domain" description="CYTH" evidence="1">
    <location>
        <begin position="39"/>
        <end position="193"/>
    </location>
</feature>
<sequence length="249" mass="26859">MLAARSLIRILRRSGAVGGGAAARHLSTATPSPADAADEVERKFAPTPRTLVLLASLGTPRATTFVDRYFDTLDHLLTTRDMWLRRRDARVELKYPMAAQDDAAPAPLGGVDYYHETGDWALIARVADLARLRAPYPAPAVPPPDVERWLERSGVHLFGELRTHRRRYVLTLPVGGGGGPQQHRVHVDVDSVELTAVVPDGGTARDGRATAAAHGRPYAIGEVLAYLHEHRPAHYAALGASGLLAAKLG</sequence>
<dbReference type="InterPro" id="IPR033469">
    <property type="entry name" value="CYTH-like_dom_sf"/>
</dbReference>
<evidence type="ECO:0000313" key="3">
    <source>
        <dbReference type="Proteomes" id="UP000037460"/>
    </source>
</evidence>
<dbReference type="AlphaFoldDB" id="A0A0M0J7C1"/>
<keyword evidence="3" id="KW-1185">Reference proteome</keyword>
<dbReference type="EMBL" id="JWZX01003308">
    <property type="protein sequence ID" value="KOO22128.1"/>
    <property type="molecule type" value="Genomic_DNA"/>
</dbReference>
<comment type="caution">
    <text evidence="2">The sequence shown here is derived from an EMBL/GenBank/DDBJ whole genome shotgun (WGS) entry which is preliminary data.</text>
</comment>
<organism evidence="2 3">
    <name type="scientific">Chrysochromulina tobinii</name>
    <dbReference type="NCBI Taxonomy" id="1460289"/>
    <lineage>
        <taxon>Eukaryota</taxon>
        <taxon>Haptista</taxon>
        <taxon>Haptophyta</taxon>
        <taxon>Prymnesiophyceae</taxon>
        <taxon>Prymnesiales</taxon>
        <taxon>Chrysochromulinaceae</taxon>
        <taxon>Chrysochromulina</taxon>
    </lineage>
</organism>
<gene>
    <name evidence="2" type="ORF">Ctob_005938</name>
</gene>